<dbReference type="InterPro" id="IPR038005">
    <property type="entry name" value="RX-like_CC"/>
</dbReference>
<dbReference type="FunFam" id="1.10.10.10:FF:000322">
    <property type="entry name" value="Probable disease resistance protein At1g63360"/>
    <property type="match status" value="1"/>
</dbReference>
<keyword evidence="2" id="KW-0433">Leucine-rich repeat</keyword>
<dbReference type="GO" id="GO:0005524">
    <property type="term" value="F:ATP binding"/>
    <property type="evidence" value="ECO:0007669"/>
    <property type="project" value="UniProtKB-KW"/>
</dbReference>
<keyword evidence="12" id="KW-1185">Reference proteome</keyword>
<dbReference type="STRING" id="906689.A0A2I0V862"/>
<sequence>MGAASWGLAWAGRLSRACAHVRRKLYRRNNSAGSPPEIFLAAFFAPSKMAMILDAFVGNFVDKLASLVSEKVVMVLGAKDELRRLQRRMARIQKFLEAAERRRLDDPDINHWVSELKDIAYDADDIIDLCRIQGALLLVGQPSPSKKTLVCFNFSLLSSCFASVPHRYQIAESIKSLNNRLEEIYQDRLQFNLEESKEKKKSQMITVVNTRQTTSLVEFDVVGSEIEEATKELVTLIVEEQMNKCRVFAITGMGGIGKTTLAQKIYNNKKIQSEFQIKVWVCVSQSYDEIELLQQVIRGAGGVYGEGRTKSELQPLLQAMIHGKSLFLVLDDVWRADVWISLFRNPLQSAGAFVRILVTTRDRNVAREIGVAHIHPVMQLSIQTSWEILCRRIFVEGQENKISKLADLGIQIVGKCSGLPLAIKAIAGVLAKKERNRKEWEKVFKNDAWSISNLPAELGGALYLSYDDLPSSLKQCFLYCSLFPEDKSLYRDDLVRLWVAEGFVKEKSDLLVEDVAEDYYNELIRRNLLQPDPFDPTECTMHDLLRSLAKFLSHDEIFSGNTVAVTTTSSRTKLRRLSIENQENISELKGFIVEQKCLRTLLTFNGIKVLNDNQLVGLARLRVLRMDNVDIESIPDSIGDLIHLRYLNLDETNIKELPESIGNLINLQFLNLRACPFLTTLPKSITKLHNLRRLGLYNSPLNSIPKGISKLETINDLSGFVVADPSEPVDSSSTLEELINSLHQLRMLSISKMERAQKGALTLRKLTHLVDLKFLYTKGTLPTEDDITRIEDVLEELCPPQCLERLHIRKFFGRHYPSWMKSPSFGERLPQLTALELSKNISCTQLPPAGELPQLNNLLISGAASVKSIGPEFLGVGVAAWDVANTPMRIAFPNLQSLILHRMPELEEWTFDKEMEGFDRRRGKAHVLPRLDQLVINDCPKLKALPKGLEQSKMKTLQIQGAHSLREVENLPNVMEQLILFDDQSLERVSYLPALHILAINYCPVLNCVEKLNSLQRLNLFDIFMERLPEWLERLVEERKPGDDDDDFFFQLMCNERVLWRLLKGGPDWWIIEKIPRVFAFDNAGKGFLRYTRNPFFYYTNLFVID</sequence>
<evidence type="ECO:0000256" key="3">
    <source>
        <dbReference type="ARBA" id="ARBA00022737"/>
    </source>
</evidence>
<dbReference type="Pfam" id="PF23598">
    <property type="entry name" value="LRR_14"/>
    <property type="match status" value="1"/>
</dbReference>
<gene>
    <name evidence="11" type="primary">RGA3</name>
    <name evidence="11" type="ORF">MA16_Dca023463</name>
</gene>
<feature type="domain" description="Disease resistance R13L4/SHOC-2-like LRR" evidence="10">
    <location>
        <begin position="611"/>
        <end position="937"/>
    </location>
</feature>
<dbReference type="Gene3D" id="1.10.8.430">
    <property type="entry name" value="Helical domain of apoptotic protease-activating factors"/>
    <property type="match status" value="1"/>
</dbReference>
<dbReference type="CDD" id="cd14798">
    <property type="entry name" value="RX-CC_like"/>
    <property type="match status" value="1"/>
</dbReference>
<evidence type="ECO:0000259" key="8">
    <source>
        <dbReference type="Pfam" id="PF18052"/>
    </source>
</evidence>
<dbReference type="GO" id="GO:0042742">
    <property type="term" value="P:defense response to bacterium"/>
    <property type="evidence" value="ECO:0007669"/>
    <property type="project" value="UniProtKB-ARBA"/>
</dbReference>
<accession>A0A2I0V862</accession>
<keyword evidence="6" id="KW-0067">ATP-binding</keyword>
<name>A0A2I0V862_9ASPA</name>
<protein>
    <submittedName>
        <fullName evidence="11">Disease resistance protein RGA3</fullName>
    </submittedName>
</protein>
<dbReference type="PANTHER" id="PTHR36766">
    <property type="entry name" value="PLANT BROAD-SPECTRUM MILDEW RESISTANCE PROTEIN RPW8"/>
    <property type="match status" value="1"/>
</dbReference>
<evidence type="ECO:0000256" key="1">
    <source>
        <dbReference type="ARBA" id="ARBA00008894"/>
    </source>
</evidence>
<dbReference type="InterPro" id="IPR036388">
    <property type="entry name" value="WH-like_DNA-bd_sf"/>
</dbReference>
<evidence type="ECO:0000256" key="5">
    <source>
        <dbReference type="ARBA" id="ARBA00022821"/>
    </source>
</evidence>
<dbReference type="InterPro" id="IPR002182">
    <property type="entry name" value="NB-ARC"/>
</dbReference>
<dbReference type="SUPFAM" id="SSF52058">
    <property type="entry name" value="L domain-like"/>
    <property type="match status" value="1"/>
</dbReference>
<evidence type="ECO:0000313" key="12">
    <source>
        <dbReference type="Proteomes" id="UP000233837"/>
    </source>
</evidence>
<keyword evidence="5" id="KW-0611">Plant defense</keyword>
<comment type="similarity">
    <text evidence="1">Belongs to the disease resistance NB-LRR family.</text>
</comment>
<dbReference type="Pfam" id="PF00931">
    <property type="entry name" value="NB-ARC"/>
    <property type="match status" value="1"/>
</dbReference>
<dbReference type="SUPFAM" id="SSF52540">
    <property type="entry name" value="P-loop containing nucleoside triphosphate hydrolases"/>
    <property type="match status" value="1"/>
</dbReference>
<feature type="domain" description="Disease resistance protein winged helix" evidence="9">
    <location>
        <begin position="482"/>
        <end position="549"/>
    </location>
</feature>
<feature type="domain" description="Disease resistance N-terminal" evidence="8">
    <location>
        <begin position="56"/>
        <end position="134"/>
    </location>
</feature>
<dbReference type="PANTHER" id="PTHR36766:SF70">
    <property type="entry name" value="DISEASE RESISTANCE PROTEIN RGA4"/>
    <property type="match status" value="1"/>
</dbReference>
<reference evidence="11 12" key="1">
    <citation type="journal article" date="2016" name="Sci. Rep.">
        <title>The Dendrobium catenatum Lindl. genome sequence provides insights into polysaccharide synthase, floral development and adaptive evolution.</title>
        <authorList>
            <person name="Zhang G.Q."/>
            <person name="Xu Q."/>
            <person name="Bian C."/>
            <person name="Tsai W.C."/>
            <person name="Yeh C.M."/>
            <person name="Liu K.W."/>
            <person name="Yoshida K."/>
            <person name="Zhang L.S."/>
            <person name="Chang S.B."/>
            <person name="Chen F."/>
            <person name="Shi Y."/>
            <person name="Su Y.Y."/>
            <person name="Zhang Y.Q."/>
            <person name="Chen L.J."/>
            <person name="Yin Y."/>
            <person name="Lin M."/>
            <person name="Huang H."/>
            <person name="Deng H."/>
            <person name="Wang Z.W."/>
            <person name="Zhu S.L."/>
            <person name="Zhao X."/>
            <person name="Deng C."/>
            <person name="Niu S.C."/>
            <person name="Huang J."/>
            <person name="Wang M."/>
            <person name="Liu G.H."/>
            <person name="Yang H.J."/>
            <person name="Xiao X.J."/>
            <person name="Hsiao Y.Y."/>
            <person name="Wu W.L."/>
            <person name="Chen Y.Y."/>
            <person name="Mitsuda N."/>
            <person name="Ohme-Takagi M."/>
            <person name="Luo Y.B."/>
            <person name="Van de Peer Y."/>
            <person name="Liu Z.J."/>
        </authorList>
    </citation>
    <scope>NUCLEOTIDE SEQUENCE [LARGE SCALE GENOMIC DNA]</scope>
    <source>
        <tissue evidence="11">The whole plant</tissue>
    </source>
</reference>
<dbReference type="EMBL" id="KZ504091">
    <property type="protein sequence ID" value="PKU59606.1"/>
    <property type="molecule type" value="Genomic_DNA"/>
</dbReference>
<evidence type="ECO:0000256" key="4">
    <source>
        <dbReference type="ARBA" id="ARBA00022741"/>
    </source>
</evidence>
<evidence type="ECO:0000256" key="6">
    <source>
        <dbReference type="ARBA" id="ARBA00022840"/>
    </source>
</evidence>
<organism evidence="11 12">
    <name type="scientific">Dendrobium catenatum</name>
    <dbReference type="NCBI Taxonomy" id="906689"/>
    <lineage>
        <taxon>Eukaryota</taxon>
        <taxon>Viridiplantae</taxon>
        <taxon>Streptophyta</taxon>
        <taxon>Embryophyta</taxon>
        <taxon>Tracheophyta</taxon>
        <taxon>Spermatophyta</taxon>
        <taxon>Magnoliopsida</taxon>
        <taxon>Liliopsida</taxon>
        <taxon>Asparagales</taxon>
        <taxon>Orchidaceae</taxon>
        <taxon>Epidendroideae</taxon>
        <taxon>Malaxideae</taxon>
        <taxon>Dendrobiinae</taxon>
        <taxon>Dendrobium</taxon>
    </lineage>
</organism>
<feature type="domain" description="NB-ARC" evidence="7">
    <location>
        <begin position="237"/>
        <end position="394"/>
    </location>
</feature>
<dbReference type="SMART" id="SM00369">
    <property type="entry name" value="LRR_TYP"/>
    <property type="match status" value="3"/>
</dbReference>
<evidence type="ECO:0000313" key="11">
    <source>
        <dbReference type="EMBL" id="PKU59606.1"/>
    </source>
</evidence>
<dbReference type="InterPro" id="IPR032675">
    <property type="entry name" value="LRR_dom_sf"/>
</dbReference>
<dbReference type="Proteomes" id="UP000233837">
    <property type="component" value="Unassembled WGS sequence"/>
</dbReference>
<evidence type="ECO:0000259" key="7">
    <source>
        <dbReference type="Pfam" id="PF00931"/>
    </source>
</evidence>
<proteinExistence type="inferred from homology"/>
<dbReference type="Gene3D" id="3.40.50.300">
    <property type="entry name" value="P-loop containing nucleotide triphosphate hydrolases"/>
    <property type="match status" value="1"/>
</dbReference>
<dbReference type="AlphaFoldDB" id="A0A2I0V862"/>
<reference evidence="11 12" key="2">
    <citation type="journal article" date="2017" name="Nature">
        <title>The Apostasia genome and the evolution of orchids.</title>
        <authorList>
            <person name="Zhang G.Q."/>
            <person name="Liu K.W."/>
            <person name="Li Z."/>
            <person name="Lohaus R."/>
            <person name="Hsiao Y.Y."/>
            <person name="Niu S.C."/>
            <person name="Wang J.Y."/>
            <person name="Lin Y.C."/>
            <person name="Xu Q."/>
            <person name="Chen L.J."/>
            <person name="Yoshida K."/>
            <person name="Fujiwara S."/>
            <person name="Wang Z.W."/>
            <person name="Zhang Y.Q."/>
            <person name="Mitsuda N."/>
            <person name="Wang M."/>
            <person name="Liu G.H."/>
            <person name="Pecoraro L."/>
            <person name="Huang H.X."/>
            <person name="Xiao X.J."/>
            <person name="Lin M."/>
            <person name="Wu X.Y."/>
            <person name="Wu W.L."/>
            <person name="Chen Y.Y."/>
            <person name="Chang S.B."/>
            <person name="Sakamoto S."/>
            <person name="Ohme-Takagi M."/>
            <person name="Yagi M."/>
            <person name="Zeng S.J."/>
            <person name="Shen C.Y."/>
            <person name="Yeh C.M."/>
            <person name="Luo Y.B."/>
            <person name="Tsai W.C."/>
            <person name="Van de Peer Y."/>
            <person name="Liu Z.J."/>
        </authorList>
    </citation>
    <scope>NUCLEOTIDE SEQUENCE [LARGE SCALE GENOMIC DNA]</scope>
    <source>
        <tissue evidence="11">The whole plant</tissue>
    </source>
</reference>
<dbReference type="Gene3D" id="1.20.5.4130">
    <property type="match status" value="1"/>
</dbReference>
<dbReference type="InterPro" id="IPR055414">
    <property type="entry name" value="LRR_R13L4/SHOC2-like"/>
</dbReference>
<dbReference type="GO" id="GO:0002758">
    <property type="term" value="P:innate immune response-activating signaling pathway"/>
    <property type="evidence" value="ECO:0007669"/>
    <property type="project" value="UniProtKB-ARBA"/>
</dbReference>
<dbReference type="PRINTS" id="PR00364">
    <property type="entry name" value="DISEASERSIST"/>
</dbReference>
<dbReference type="Gene3D" id="1.10.10.10">
    <property type="entry name" value="Winged helix-like DNA-binding domain superfamily/Winged helix DNA-binding domain"/>
    <property type="match status" value="1"/>
</dbReference>
<dbReference type="GO" id="GO:0009626">
    <property type="term" value="P:plant-type hypersensitive response"/>
    <property type="evidence" value="ECO:0007669"/>
    <property type="project" value="UniProtKB-ARBA"/>
</dbReference>
<dbReference type="Pfam" id="PF18052">
    <property type="entry name" value="Rx_N"/>
    <property type="match status" value="1"/>
</dbReference>
<dbReference type="InterPro" id="IPR003591">
    <property type="entry name" value="Leu-rich_rpt_typical-subtyp"/>
</dbReference>
<evidence type="ECO:0000256" key="2">
    <source>
        <dbReference type="ARBA" id="ARBA00022614"/>
    </source>
</evidence>
<dbReference type="Pfam" id="PF23559">
    <property type="entry name" value="WHD_DRP"/>
    <property type="match status" value="1"/>
</dbReference>
<evidence type="ECO:0000259" key="9">
    <source>
        <dbReference type="Pfam" id="PF23559"/>
    </source>
</evidence>
<keyword evidence="4" id="KW-0547">Nucleotide-binding</keyword>
<dbReference type="GO" id="GO:0043531">
    <property type="term" value="F:ADP binding"/>
    <property type="evidence" value="ECO:0007669"/>
    <property type="project" value="InterPro"/>
</dbReference>
<evidence type="ECO:0000259" key="10">
    <source>
        <dbReference type="Pfam" id="PF23598"/>
    </source>
</evidence>
<dbReference type="Gene3D" id="3.80.10.10">
    <property type="entry name" value="Ribonuclease Inhibitor"/>
    <property type="match status" value="2"/>
</dbReference>
<dbReference type="InterPro" id="IPR042197">
    <property type="entry name" value="Apaf_helical"/>
</dbReference>
<keyword evidence="3" id="KW-0677">Repeat</keyword>
<dbReference type="InterPro" id="IPR041118">
    <property type="entry name" value="Rx_N"/>
</dbReference>
<dbReference type="InterPro" id="IPR058922">
    <property type="entry name" value="WHD_DRP"/>
</dbReference>
<dbReference type="InterPro" id="IPR027417">
    <property type="entry name" value="P-loop_NTPase"/>
</dbReference>